<dbReference type="PANTHER" id="PTHR42939:SF3">
    <property type="entry name" value="ABC TRANSPORTER ATP-BINDING COMPONENT"/>
    <property type="match status" value="1"/>
</dbReference>
<name>A0A1G8H3H8_9MICO</name>
<dbReference type="RefSeq" id="WP_092506592.1">
    <property type="nucleotide sequence ID" value="NZ_LT629695.1"/>
</dbReference>
<reference evidence="6" key="1">
    <citation type="submission" date="2016-10" db="EMBL/GenBank/DDBJ databases">
        <authorList>
            <person name="Varghese N."/>
            <person name="Submissions S."/>
        </authorList>
    </citation>
    <scope>NUCLEOTIDE SEQUENCE [LARGE SCALE GENOMIC DNA]</scope>
    <source>
        <strain evidence="6">DSM 22002</strain>
    </source>
</reference>
<dbReference type="InterPro" id="IPR003593">
    <property type="entry name" value="AAA+_ATPase"/>
</dbReference>
<dbReference type="Pfam" id="PF00005">
    <property type="entry name" value="ABC_tran"/>
    <property type="match status" value="1"/>
</dbReference>
<dbReference type="OrthoDB" id="9804819at2"/>
<gene>
    <name evidence="5" type="ORF">SAMN04489720_3195</name>
</gene>
<dbReference type="PROSITE" id="PS50893">
    <property type="entry name" value="ABC_TRANSPORTER_2"/>
    <property type="match status" value="1"/>
</dbReference>
<protein>
    <submittedName>
        <fullName evidence="5">ABC-2 type transport system ATP-binding protein</fullName>
    </submittedName>
</protein>
<dbReference type="InterPro" id="IPR051782">
    <property type="entry name" value="ABC_Transporter_VariousFunc"/>
</dbReference>
<dbReference type="InterPro" id="IPR003439">
    <property type="entry name" value="ABC_transporter-like_ATP-bd"/>
</dbReference>
<dbReference type="GO" id="GO:0016887">
    <property type="term" value="F:ATP hydrolysis activity"/>
    <property type="evidence" value="ECO:0007669"/>
    <property type="project" value="InterPro"/>
</dbReference>
<proteinExistence type="predicted"/>
<dbReference type="EMBL" id="LT629695">
    <property type="protein sequence ID" value="SDI01129.1"/>
    <property type="molecule type" value="Genomic_DNA"/>
</dbReference>
<dbReference type="Gene3D" id="3.40.50.300">
    <property type="entry name" value="P-loop containing nucleotide triphosphate hydrolases"/>
    <property type="match status" value="1"/>
</dbReference>
<keyword evidence="1" id="KW-0813">Transport</keyword>
<dbReference type="STRING" id="399736.SAMN04489720_3195"/>
<dbReference type="GO" id="GO:0005524">
    <property type="term" value="F:ATP binding"/>
    <property type="evidence" value="ECO:0007669"/>
    <property type="project" value="UniProtKB-KW"/>
</dbReference>
<dbReference type="PANTHER" id="PTHR42939">
    <property type="entry name" value="ABC TRANSPORTER ATP-BINDING PROTEIN ALBC-RELATED"/>
    <property type="match status" value="1"/>
</dbReference>
<feature type="domain" description="ABC transporter" evidence="4">
    <location>
        <begin position="5"/>
        <end position="229"/>
    </location>
</feature>
<accession>A0A1G8H3H8</accession>
<dbReference type="SMART" id="SM00382">
    <property type="entry name" value="AAA"/>
    <property type="match status" value="1"/>
</dbReference>
<keyword evidence="2" id="KW-0547">Nucleotide-binding</keyword>
<dbReference type="AlphaFoldDB" id="A0A1G8H3H8"/>
<evidence type="ECO:0000256" key="2">
    <source>
        <dbReference type="ARBA" id="ARBA00022741"/>
    </source>
</evidence>
<keyword evidence="6" id="KW-1185">Reference proteome</keyword>
<evidence type="ECO:0000313" key="6">
    <source>
        <dbReference type="Proteomes" id="UP000198822"/>
    </source>
</evidence>
<organism evidence="5 6">
    <name type="scientific">Agrococcus jejuensis</name>
    <dbReference type="NCBI Taxonomy" id="399736"/>
    <lineage>
        <taxon>Bacteria</taxon>
        <taxon>Bacillati</taxon>
        <taxon>Actinomycetota</taxon>
        <taxon>Actinomycetes</taxon>
        <taxon>Micrococcales</taxon>
        <taxon>Microbacteriaceae</taxon>
        <taxon>Agrococcus</taxon>
    </lineage>
</organism>
<sequence>MTELIAQIDDLRIHRPRFELDGVSLQVPRGAVVGLVGPNGAGKTTTIRAMLGLVAADSGRIRVAGHAPGDPAGLARVGVVLDQPAAAPEWRVAALGRRLAPFHARWDHDLLARTLDRLRVPTGGRVGELSRGQGVKLSMALALAQQPELLVLDEPSSGLDPAARRELVDVIREFMLDETHGVLLSTHITTDLDDLADALVVIADGRVAHADAMPDAVEAFAMARGAGAPPTEHVLGVQRAGAQWAGLIRIDDSAAFGPDVVIDPATIDDLVIHLAGERAEVAA</sequence>
<dbReference type="CDD" id="cd03230">
    <property type="entry name" value="ABC_DR_subfamily_A"/>
    <property type="match status" value="1"/>
</dbReference>
<keyword evidence="3 5" id="KW-0067">ATP-binding</keyword>
<dbReference type="Proteomes" id="UP000198822">
    <property type="component" value="Chromosome I"/>
</dbReference>
<dbReference type="InterPro" id="IPR027417">
    <property type="entry name" value="P-loop_NTPase"/>
</dbReference>
<evidence type="ECO:0000256" key="3">
    <source>
        <dbReference type="ARBA" id="ARBA00022840"/>
    </source>
</evidence>
<evidence type="ECO:0000256" key="1">
    <source>
        <dbReference type="ARBA" id="ARBA00022448"/>
    </source>
</evidence>
<dbReference type="SUPFAM" id="SSF52540">
    <property type="entry name" value="P-loop containing nucleoside triphosphate hydrolases"/>
    <property type="match status" value="1"/>
</dbReference>
<evidence type="ECO:0000313" key="5">
    <source>
        <dbReference type="EMBL" id="SDI01129.1"/>
    </source>
</evidence>
<evidence type="ECO:0000259" key="4">
    <source>
        <dbReference type="PROSITE" id="PS50893"/>
    </source>
</evidence>